<protein>
    <submittedName>
        <fullName evidence="2">Inositol monophosphatase</fullName>
    </submittedName>
</protein>
<dbReference type="SUPFAM" id="SSF56655">
    <property type="entry name" value="Carbohydrate phosphatase"/>
    <property type="match status" value="1"/>
</dbReference>
<dbReference type="Gene3D" id="3.30.540.10">
    <property type="entry name" value="Fructose-1,6-Bisphosphatase, subunit A, domain 1"/>
    <property type="match status" value="1"/>
</dbReference>
<dbReference type="Pfam" id="PF00459">
    <property type="entry name" value="Inositol_P"/>
    <property type="match status" value="1"/>
</dbReference>
<reference evidence="2 3" key="1">
    <citation type="submission" date="2018-09" db="EMBL/GenBank/DDBJ databases">
        <title>Characterization of the phylogenetic diversity of five novel species belonging to the genus Bifidobacterium.</title>
        <authorList>
            <person name="Lugli G.A."/>
            <person name="Duranti S."/>
            <person name="Milani C."/>
        </authorList>
    </citation>
    <scope>NUCLEOTIDE SEQUENCE [LARGE SCALE GENOMIC DNA]</scope>
    <source>
        <strain evidence="2 3">2034B</strain>
    </source>
</reference>
<sequence>MMPPVAYMETIDGWPWMKRVQPMDMKQLALDVARVTQDAGKHALTDQTNPHDLSTNYVHGESQFTSDVDDRLVRFIKNRLTHLGSFDGFWENRPDNPAPGTRYWCVGSVDGVINFVRNMPEWTVTVSLFEVNNEGSAQPILGVVHAPALGLTYLAARGQGAIRERRTPLGTKREKIMPSMAKTLQGSVVCFGMSYFPEESKRALNVVSSIAGKPADIKRVGPASLDLCKVADGTYDAYFEPHLHKWDVPAVSAGAIVVWEAQGKLRQWDGSMIHWRRENDVVASNGLIIDELRPYLV</sequence>
<proteinExistence type="predicted"/>
<keyword evidence="1" id="KW-0460">Magnesium</keyword>
<evidence type="ECO:0000313" key="3">
    <source>
        <dbReference type="Proteomes" id="UP000287533"/>
    </source>
</evidence>
<keyword evidence="3" id="KW-1185">Reference proteome</keyword>
<name>A0A430FK52_9BIFI</name>
<dbReference type="PANTHER" id="PTHR20854:SF4">
    <property type="entry name" value="INOSITOL-1-MONOPHOSPHATASE-RELATED"/>
    <property type="match status" value="1"/>
</dbReference>
<dbReference type="Gene3D" id="3.40.190.80">
    <property type="match status" value="1"/>
</dbReference>
<dbReference type="GO" id="GO:0008934">
    <property type="term" value="F:inositol monophosphate 1-phosphatase activity"/>
    <property type="evidence" value="ECO:0007669"/>
    <property type="project" value="TreeGrafter"/>
</dbReference>
<dbReference type="GO" id="GO:0006020">
    <property type="term" value="P:inositol metabolic process"/>
    <property type="evidence" value="ECO:0007669"/>
    <property type="project" value="TreeGrafter"/>
</dbReference>
<dbReference type="EMBL" id="QXGL01000003">
    <property type="protein sequence ID" value="RSX53121.1"/>
    <property type="molecule type" value="Genomic_DNA"/>
</dbReference>
<comment type="caution">
    <text evidence="2">The sequence shown here is derived from an EMBL/GenBank/DDBJ whole genome shotgun (WGS) entry which is preliminary data.</text>
</comment>
<dbReference type="CDD" id="cd01637">
    <property type="entry name" value="IMPase_like"/>
    <property type="match status" value="1"/>
</dbReference>
<feature type="binding site" evidence="1">
    <location>
        <position position="247"/>
    </location>
    <ligand>
        <name>Mg(2+)</name>
        <dbReference type="ChEBI" id="CHEBI:18420"/>
        <label>1</label>
        <note>catalytic</note>
    </ligand>
</feature>
<evidence type="ECO:0000256" key="1">
    <source>
        <dbReference type="PIRSR" id="PIRSR600760-2"/>
    </source>
</evidence>
<dbReference type="PANTHER" id="PTHR20854">
    <property type="entry name" value="INOSITOL MONOPHOSPHATASE"/>
    <property type="match status" value="1"/>
</dbReference>
<dbReference type="Proteomes" id="UP000287533">
    <property type="component" value="Unassembled WGS sequence"/>
</dbReference>
<gene>
    <name evidence="2" type="ORF">D2E25_1094</name>
</gene>
<dbReference type="GO" id="GO:0046872">
    <property type="term" value="F:metal ion binding"/>
    <property type="evidence" value="ECO:0007669"/>
    <property type="project" value="UniProtKB-KW"/>
</dbReference>
<comment type="cofactor">
    <cofactor evidence="1">
        <name>Mg(2+)</name>
        <dbReference type="ChEBI" id="CHEBI:18420"/>
    </cofactor>
</comment>
<feature type="binding site" evidence="1">
    <location>
        <position position="110"/>
    </location>
    <ligand>
        <name>Mg(2+)</name>
        <dbReference type="ChEBI" id="CHEBI:18420"/>
        <label>1</label>
        <note>catalytic</note>
    </ligand>
</feature>
<accession>A0A430FK52</accession>
<dbReference type="PRINTS" id="PR00377">
    <property type="entry name" value="IMPHPHTASES"/>
</dbReference>
<organism evidence="2 3">
    <name type="scientific">Bifidobacterium goeldii</name>
    <dbReference type="NCBI Taxonomy" id="2306975"/>
    <lineage>
        <taxon>Bacteria</taxon>
        <taxon>Bacillati</taxon>
        <taxon>Actinomycetota</taxon>
        <taxon>Actinomycetes</taxon>
        <taxon>Bifidobacteriales</taxon>
        <taxon>Bifidobacteriaceae</taxon>
        <taxon>Bifidobacterium</taxon>
    </lineage>
</organism>
<dbReference type="InterPro" id="IPR000760">
    <property type="entry name" value="Inositol_monophosphatase-like"/>
</dbReference>
<keyword evidence="1" id="KW-0479">Metal-binding</keyword>
<evidence type="ECO:0000313" key="2">
    <source>
        <dbReference type="EMBL" id="RSX53121.1"/>
    </source>
</evidence>
<dbReference type="GO" id="GO:0007165">
    <property type="term" value="P:signal transduction"/>
    <property type="evidence" value="ECO:0007669"/>
    <property type="project" value="TreeGrafter"/>
</dbReference>
<dbReference type="AlphaFoldDB" id="A0A430FK52"/>